<dbReference type="Pfam" id="PF01535">
    <property type="entry name" value="PPR"/>
    <property type="match status" value="5"/>
</dbReference>
<dbReference type="InterPro" id="IPR046848">
    <property type="entry name" value="E_motif"/>
</dbReference>
<protein>
    <submittedName>
        <fullName evidence="5">Pentatricopeptide repeat-containing protein At5g37570</fullName>
    </submittedName>
</protein>
<dbReference type="FunFam" id="1.25.40.10:FF:001156">
    <property type="entry name" value="Pentatricopeptide repeat-containing protein At5g61800"/>
    <property type="match status" value="1"/>
</dbReference>
<sequence length="553" mass="61125">MPFHSLSTRVPVSDKLPSIVTLLKSCKNSAHIHQLHAQIIIKGLEQDQFVASHFICLSYSLSSLSYCSRFFSCILDPSPVLWNSLIKGYCERASWVETLSVFMRMRRVGAVPDKFTYPLVLKSCAGEMRVKDGSGVHGSVVKSGLDKDVFVGTSLVDLYGKCSEIECARKVFDTMPQRSVVSWTAMVVSYIGAGDLVEARRMFQEMPLRNVKSWNAMISGFARVGDLRSARELFEEMPERNVVTFTAMIDGYAKAGDMASARTLFDQAPVRDMFAWSSMISGYAQNGLPNEAVKVFVEMVSKNIKPDEFTLVGLMSACSQIGCGKLAKWVDSYLSESSIALETAHVVAALINMNAKCGNIERATELFEILPKRDIISYCSMIQGLSMHGCGVLAVNLFMRMLQEGINPDEVAFTVILTACSCAALVGEGMHFFEMMKNEYSIVPSPDHFAIMVDLLSRSGRLNAAYELLNTMPMEPNASAWGALLGASKLHGDLELGEVVAWRLFELEPQNGGNYVLLSNIYAAADRWVDVSLLRNQMKERGVRKVPGCSWIS</sequence>
<evidence type="ECO:0000256" key="3">
    <source>
        <dbReference type="PROSITE-ProRule" id="PRU00708"/>
    </source>
</evidence>
<name>A0A8B8QQK7_9MYRT</name>
<dbReference type="GO" id="GO:0003723">
    <property type="term" value="F:RNA binding"/>
    <property type="evidence" value="ECO:0007669"/>
    <property type="project" value="InterPro"/>
</dbReference>
<dbReference type="GeneID" id="115753865"/>
<dbReference type="PANTHER" id="PTHR47926">
    <property type="entry name" value="PENTATRICOPEPTIDE REPEAT-CONTAINING PROTEIN"/>
    <property type="match status" value="1"/>
</dbReference>
<feature type="repeat" description="PPR" evidence="3">
    <location>
        <begin position="210"/>
        <end position="244"/>
    </location>
</feature>
<evidence type="ECO:0000313" key="5">
    <source>
        <dbReference type="RefSeq" id="XP_030548562.1"/>
    </source>
</evidence>
<dbReference type="Gene3D" id="1.25.40.10">
    <property type="entry name" value="Tetratricopeptide repeat domain"/>
    <property type="match status" value="4"/>
</dbReference>
<feature type="repeat" description="PPR" evidence="3">
    <location>
        <begin position="78"/>
        <end position="112"/>
    </location>
</feature>
<reference evidence="5" key="1">
    <citation type="submission" date="2025-08" db="UniProtKB">
        <authorList>
            <consortium name="RefSeq"/>
        </authorList>
    </citation>
    <scope>IDENTIFICATION</scope>
    <source>
        <tissue evidence="5">Leaf</tissue>
    </source>
</reference>
<organism evidence="4 5">
    <name type="scientific">Rhodamnia argentea</name>
    <dbReference type="NCBI Taxonomy" id="178133"/>
    <lineage>
        <taxon>Eukaryota</taxon>
        <taxon>Viridiplantae</taxon>
        <taxon>Streptophyta</taxon>
        <taxon>Embryophyta</taxon>
        <taxon>Tracheophyta</taxon>
        <taxon>Spermatophyta</taxon>
        <taxon>Magnoliopsida</taxon>
        <taxon>eudicotyledons</taxon>
        <taxon>Gunneridae</taxon>
        <taxon>Pentapetalae</taxon>
        <taxon>rosids</taxon>
        <taxon>malvids</taxon>
        <taxon>Myrtales</taxon>
        <taxon>Myrtaceae</taxon>
        <taxon>Myrtoideae</taxon>
        <taxon>Myrteae</taxon>
        <taxon>Australasian group</taxon>
        <taxon>Rhodamnia</taxon>
    </lineage>
</organism>
<keyword evidence="1" id="KW-0677">Repeat</keyword>
<keyword evidence="4" id="KW-1185">Reference proteome</keyword>
<dbReference type="InterPro" id="IPR046960">
    <property type="entry name" value="PPR_At4g14850-like_plant"/>
</dbReference>
<proteinExistence type="inferred from homology"/>
<evidence type="ECO:0000313" key="4">
    <source>
        <dbReference type="Proteomes" id="UP000827889"/>
    </source>
</evidence>
<dbReference type="KEGG" id="rarg:115753865"/>
<dbReference type="RefSeq" id="XP_030548562.1">
    <property type="nucleotide sequence ID" value="XM_030692702.2"/>
</dbReference>
<gene>
    <name evidence="5" type="primary">LOC115753865</name>
</gene>
<dbReference type="FunFam" id="1.25.40.10:FF:000334">
    <property type="entry name" value="Pentatricopeptide repeat-containing protein"/>
    <property type="match status" value="1"/>
</dbReference>
<dbReference type="Pfam" id="PF13041">
    <property type="entry name" value="PPR_2"/>
    <property type="match status" value="3"/>
</dbReference>
<feature type="repeat" description="PPR" evidence="3">
    <location>
        <begin position="179"/>
        <end position="209"/>
    </location>
</feature>
<dbReference type="InterPro" id="IPR002885">
    <property type="entry name" value="PPR_rpt"/>
</dbReference>
<dbReference type="FunFam" id="1.25.40.10:FF:001214">
    <property type="entry name" value="Pentatricopeptide repeat-containing protein At2g20540"/>
    <property type="match status" value="1"/>
</dbReference>
<dbReference type="OrthoDB" id="185373at2759"/>
<feature type="repeat" description="PPR" evidence="3">
    <location>
        <begin position="272"/>
        <end position="306"/>
    </location>
</feature>
<dbReference type="AlphaFoldDB" id="A0A8B8QQK7"/>
<accession>A0A8B8QQK7</accession>
<evidence type="ECO:0000256" key="1">
    <source>
        <dbReference type="ARBA" id="ARBA00022737"/>
    </source>
</evidence>
<dbReference type="GO" id="GO:0009451">
    <property type="term" value="P:RNA modification"/>
    <property type="evidence" value="ECO:0007669"/>
    <property type="project" value="InterPro"/>
</dbReference>
<dbReference type="Proteomes" id="UP000827889">
    <property type="component" value="Chromosome 10"/>
</dbReference>
<comment type="similarity">
    <text evidence="2">Belongs to the PPR family. PCMP-E subfamily.</text>
</comment>
<dbReference type="PROSITE" id="PS51375">
    <property type="entry name" value="PPR"/>
    <property type="match status" value="5"/>
</dbReference>
<dbReference type="InterPro" id="IPR011990">
    <property type="entry name" value="TPR-like_helical_dom_sf"/>
</dbReference>
<dbReference type="SUPFAM" id="SSF48452">
    <property type="entry name" value="TPR-like"/>
    <property type="match status" value="1"/>
</dbReference>
<feature type="repeat" description="PPR" evidence="3">
    <location>
        <begin position="374"/>
        <end position="408"/>
    </location>
</feature>
<dbReference type="Pfam" id="PF20431">
    <property type="entry name" value="E_motif"/>
    <property type="match status" value="1"/>
</dbReference>
<dbReference type="PANTHER" id="PTHR47926:SF467">
    <property type="entry name" value="REPEAT-CONTAINING PROTEIN, PUTATIVE-RELATED"/>
    <property type="match status" value="1"/>
</dbReference>
<dbReference type="NCBIfam" id="TIGR00756">
    <property type="entry name" value="PPR"/>
    <property type="match status" value="6"/>
</dbReference>
<evidence type="ECO:0000256" key="2">
    <source>
        <dbReference type="ARBA" id="ARBA00061659"/>
    </source>
</evidence>